<proteinExistence type="predicted"/>
<dbReference type="EMBL" id="QXGF01006351">
    <property type="protein sequence ID" value="KAE8917969.1"/>
    <property type="molecule type" value="Genomic_DNA"/>
</dbReference>
<feature type="compositionally biased region" description="Low complexity" evidence="1">
    <location>
        <begin position="29"/>
        <end position="51"/>
    </location>
</feature>
<protein>
    <submittedName>
        <fullName evidence="2">Uncharacterized protein</fullName>
    </submittedName>
</protein>
<feature type="region of interest" description="Disordered" evidence="1">
    <location>
        <begin position="1"/>
        <end position="59"/>
    </location>
</feature>
<evidence type="ECO:0000313" key="3">
    <source>
        <dbReference type="Proteomes" id="UP000429523"/>
    </source>
</evidence>
<evidence type="ECO:0000256" key="1">
    <source>
        <dbReference type="SAM" id="MobiDB-lite"/>
    </source>
</evidence>
<dbReference type="Proteomes" id="UP000429523">
    <property type="component" value="Unassembled WGS sequence"/>
</dbReference>
<evidence type="ECO:0000313" key="2">
    <source>
        <dbReference type="EMBL" id="KAE8917969.1"/>
    </source>
</evidence>
<gene>
    <name evidence="2" type="ORF">PF009_g31715</name>
</gene>
<organism evidence="2 3">
    <name type="scientific">Phytophthora fragariae</name>
    <dbReference type="NCBI Taxonomy" id="53985"/>
    <lineage>
        <taxon>Eukaryota</taxon>
        <taxon>Sar</taxon>
        <taxon>Stramenopiles</taxon>
        <taxon>Oomycota</taxon>
        <taxon>Peronosporomycetes</taxon>
        <taxon>Peronosporales</taxon>
        <taxon>Peronosporaceae</taxon>
        <taxon>Phytophthora</taxon>
    </lineage>
</organism>
<accession>A0A6A3D958</accession>
<name>A0A6A3D958_9STRA</name>
<reference evidence="2 3" key="1">
    <citation type="submission" date="2018-08" db="EMBL/GenBank/DDBJ databases">
        <title>Genomic investigation of the strawberry pathogen Phytophthora fragariae indicates pathogenicity is determined by transcriptional variation in three key races.</title>
        <authorList>
            <person name="Adams T.M."/>
            <person name="Armitage A.D."/>
            <person name="Sobczyk M.K."/>
            <person name="Bates H.J."/>
            <person name="Dunwell J.M."/>
            <person name="Nellist C.F."/>
            <person name="Harrison R.J."/>
        </authorList>
    </citation>
    <scope>NUCLEOTIDE SEQUENCE [LARGE SCALE GENOMIC DNA]</scope>
    <source>
        <strain evidence="2 3">NOV-9</strain>
    </source>
</reference>
<comment type="caution">
    <text evidence="2">The sequence shown here is derived from an EMBL/GenBank/DDBJ whole genome shotgun (WGS) entry which is preliminary data.</text>
</comment>
<dbReference type="AlphaFoldDB" id="A0A6A3D958"/>
<sequence>MNPPVVEPASPVVAPREDPSTVEAPPAVPLAANPADAGDRATAAGRLATAPPGSASVGQSRCVRRLAYRSWRAW</sequence>